<evidence type="ECO:0000313" key="2">
    <source>
        <dbReference type="Proteomes" id="UP000188605"/>
    </source>
</evidence>
<dbReference type="EMBL" id="LJDB01000057">
    <property type="protein sequence ID" value="ONI40042.1"/>
    <property type="molecule type" value="Genomic_DNA"/>
</dbReference>
<accession>A0ACC8XBX5</accession>
<sequence length="116" mass="13077">MKVESCRVCKKLFKILEGEHVKIICPACLENPEAIARVLNQYMKKSPKATLNMIYKNTGIPIIEIQSLAREGKISLTLEEINAQIANNQYTANALSGMKGPETQKTNLVRMHVRHK</sequence>
<evidence type="ECO:0000313" key="1">
    <source>
        <dbReference type="EMBL" id="ONI40042.1"/>
    </source>
</evidence>
<protein>
    <submittedName>
        <fullName evidence="1">Uncharacterized protein</fullName>
    </submittedName>
</protein>
<reference evidence="1" key="1">
    <citation type="submission" date="2016-08" db="EMBL/GenBank/DDBJ databases">
        <authorList>
            <person name="Ngugi D.K."/>
            <person name="Miyake S."/>
            <person name="Stingl U."/>
        </authorList>
    </citation>
    <scope>NUCLEOTIDE SEQUENCE</scope>
    <source>
        <strain evidence="1">SCG-B11WGA-EpuloA1</strain>
    </source>
</reference>
<name>A0ACC8XBX5_9FIRM</name>
<gene>
    <name evidence="1" type="ORF">AN396_06750</name>
</gene>
<comment type="caution">
    <text evidence="1">The sequence shown here is derived from an EMBL/GenBank/DDBJ whole genome shotgun (WGS) entry which is preliminary data.</text>
</comment>
<proteinExistence type="predicted"/>
<dbReference type="Proteomes" id="UP000188605">
    <property type="component" value="Unassembled WGS sequence"/>
</dbReference>
<keyword evidence="2" id="KW-1185">Reference proteome</keyword>
<organism evidence="1 2">
    <name type="scientific">Candidatus Epulonipiscium fishelsonii</name>
    <dbReference type="NCBI Taxonomy" id="77094"/>
    <lineage>
        <taxon>Bacteria</taxon>
        <taxon>Bacillati</taxon>
        <taxon>Bacillota</taxon>
        <taxon>Clostridia</taxon>
        <taxon>Lachnospirales</taxon>
        <taxon>Lachnospiraceae</taxon>
        <taxon>Candidatus Epulonipiscium</taxon>
    </lineage>
</organism>